<dbReference type="PANTHER" id="PTHR19229">
    <property type="entry name" value="ATP-BINDING CASSETTE TRANSPORTER SUBFAMILY A ABCA"/>
    <property type="match status" value="1"/>
</dbReference>
<feature type="non-terminal residue" evidence="11">
    <location>
        <position position="762"/>
    </location>
</feature>
<evidence type="ECO:0000256" key="9">
    <source>
        <dbReference type="SAM" id="Phobius"/>
    </source>
</evidence>
<dbReference type="GO" id="GO:0016887">
    <property type="term" value="F:ATP hydrolysis activity"/>
    <property type="evidence" value="ECO:0007669"/>
    <property type="project" value="InterPro"/>
</dbReference>
<dbReference type="EMBL" id="VXAN01000818">
    <property type="protein sequence ID" value="NXK69908.1"/>
    <property type="molecule type" value="Genomic_DNA"/>
</dbReference>
<comment type="subcellular location">
    <subcellularLocation>
        <location evidence="1">Membrane</location>
        <topology evidence="1">Multi-pass membrane protein</topology>
    </subcellularLocation>
</comment>
<feature type="transmembrane region" description="Helical" evidence="9">
    <location>
        <begin position="239"/>
        <end position="261"/>
    </location>
</feature>
<dbReference type="PROSITE" id="PS50893">
    <property type="entry name" value="ABC_TRANSPORTER_2"/>
    <property type="match status" value="1"/>
</dbReference>
<organism evidence="11 12">
    <name type="scientific">Sylvietta virens</name>
    <name type="common">Green crombec</name>
    <dbReference type="NCBI Taxonomy" id="208069"/>
    <lineage>
        <taxon>Eukaryota</taxon>
        <taxon>Metazoa</taxon>
        <taxon>Chordata</taxon>
        <taxon>Craniata</taxon>
        <taxon>Vertebrata</taxon>
        <taxon>Euteleostomi</taxon>
        <taxon>Archelosauria</taxon>
        <taxon>Archosauria</taxon>
        <taxon>Dinosauria</taxon>
        <taxon>Saurischia</taxon>
        <taxon>Theropoda</taxon>
        <taxon>Coelurosauria</taxon>
        <taxon>Aves</taxon>
        <taxon>Neognathae</taxon>
        <taxon>Neoaves</taxon>
        <taxon>Telluraves</taxon>
        <taxon>Australaves</taxon>
        <taxon>Passeriformes</taxon>
        <taxon>Sylvioidea</taxon>
        <taxon>Sylviidae</taxon>
        <taxon>Acrocephalinae</taxon>
        <taxon>Sylvietta</taxon>
    </lineage>
</organism>
<evidence type="ECO:0000313" key="11">
    <source>
        <dbReference type="EMBL" id="NXK69908.1"/>
    </source>
</evidence>
<feature type="transmembrane region" description="Helical" evidence="9">
    <location>
        <begin position="103"/>
        <end position="129"/>
    </location>
</feature>
<dbReference type="Pfam" id="PF00005">
    <property type="entry name" value="ABC_tran"/>
    <property type="match status" value="1"/>
</dbReference>
<comment type="caution">
    <text evidence="11">The sequence shown here is derived from an EMBL/GenBank/DDBJ whole genome shotgun (WGS) entry which is preliminary data.</text>
</comment>
<name>A0A7L0LLD2_9SYLV</name>
<evidence type="ECO:0000256" key="6">
    <source>
        <dbReference type="ARBA" id="ARBA00022840"/>
    </source>
</evidence>
<gene>
    <name evidence="11" type="primary">Abca5_1</name>
    <name evidence="11" type="ORF">SYLVIR_R11494</name>
</gene>
<dbReference type="PANTHER" id="PTHR19229:SF100">
    <property type="entry name" value="CHOLESTEROL TRANSPORTER ABCA5"/>
    <property type="match status" value="1"/>
</dbReference>
<reference evidence="11 12" key="1">
    <citation type="submission" date="2019-09" db="EMBL/GenBank/DDBJ databases">
        <title>Bird 10,000 Genomes (B10K) Project - Family phase.</title>
        <authorList>
            <person name="Zhang G."/>
        </authorList>
    </citation>
    <scope>NUCLEOTIDE SEQUENCE [LARGE SCALE GENOMIC DNA]</scope>
    <source>
        <strain evidence="11">B10K-DU-009-59</strain>
        <tissue evidence="11">Muscle</tissue>
    </source>
</reference>
<dbReference type="InterPro" id="IPR003439">
    <property type="entry name" value="ABC_transporter-like_ATP-bd"/>
</dbReference>
<evidence type="ECO:0000256" key="1">
    <source>
        <dbReference type="ARBA" id="ARBA00004141"/>
    </source>
</evidence>
<dbReference type="InterPro" id="IPR003593">
    <property type="entry name" value="AAA+_ATPase"/>
</dbReference>
<dbReference type="GO" id="GO:0140359">
    <property type="term" value="F:ABC-type transporter activity"/>
    <property type="evidence" value="ECO:0007669"/>
    <property type="project" value="InterPro"/>
</dbReference>
<dbReference type="AlphaFoldDB" id="A0A7L0LLD2"/>
<dbReference type="SMART" id="SM00382">
    <property type="entry name" value="AAA"/>
    <property type="match status" value="1"/>
</dbReference>
<feature type="transmembrane region" description="Helical" evidence="9">
    <location>
        <begin position="345"/>
        <end position="363"/>
    </location>
</feature>
<dbReference type="CDD" id="cd03263">
    <property type="entry name" value="ABC_subfamily_A"/>
    <property type="match status" value="1"/>
</dbReference>
<keyword evidence="8 9" id="KW-0472">Membrane</keyword>
<feature type="domain" description="ABC transporter" evidence="10">
    <location>
        <begin position="410"/>
        <end position="653"/>
    </location>
</feature>
<keyword evidence="4 9" id="KW-0812">Transmembrane</keyword>
<dbReference type="InterPro" id="IPR056264">
    <property type="entry name" value="R2_ABCA1-4-like"/>
</dbReference>
<dbReference type="SUPFAM" id="SSF52540">
    <property type="entry name" value="P-loop containing nucleoside triphosphate hydrolases"/>
    <property type="match status" value="1"/>
</dbReference>
<keyword evidence="12" id="KW-1185">Reference proteome</keyword>
<keyword evidence="5" id="KW-0547">Nucleotide-binding</keyword>
<sequence>LLLFLIFLVVQILLFFIHRIIKNAVAAIKLSPDLYLLKPGENSHKYRSRLLLQNSTESELSDIVHSLGSMDILWELFNDSDYVSVAPHSAALNVFALESRQNYIFSIIFNSTMVHSLPVLMNIVSNLLLRSLNVTESIHIWSNPLIQDVPDTIFRLEIYFEAVLLGIIITGMPPYFAMDNAENHKIKAYTQLKIAGLYPSAYWTGQAVVDLPLFFLILILMIGSLFAFHYGVYFYMGKFLAVIFCLIGYVPSVVLFTYVVSFTFKKVQNTKEFWSFIFSVTALLCTVVTEVSFFLDHYLVTTILHYVFSIFIPIYPLIGCLICFIKVSWKGKSESGGFHDPWDRLLVAVLAPYLQCVVWLFLLRCFELKNGGRTVREDPFFRCRCVVAVPAAPERAHFYTFPLLCQMPAILVSSLHKEFDERKEFLLGRKIKKVATKHVSLCVKKGEILGLLGPNGAGKSTLINMLVGEIEPTSGQVLMGDDSLGLSSEDGSVKFLGYCPQTNPLWPDITLQEHFEIYGAIKGMSQADVEEVTKRIASVLDLKDHLQKTTKKLGMGLKRKLCFALSMLGNPRVTLLDEPSTGMDPKAKQHMWRAIRAAFKNKERAAILTTHYMEEADAVCDRVAILVSGQLRCIGTVQHLKSKFGRGYFLEMKLREAADVQQLEYLHSQILHIFPNANRQESFASILAYKIPKEDVQSLSHSFSKLEEVKHAFNIEDYSFSQATLEQVFVELAKEQEEEDSSFGTLNSSLWWDRTQEDRVIF</sequence>
<dbReference type="InterPro" id="IPR013525">
    <property type="entry name" value="ABC2_TM"/>
</dbReference>
<evidence type="ECO:0000256" key="7">
    <source>
        <dbReference type="ARBA" id="ARBA00022989"/>
    </source>
</evidence>
<dbReference type="GO" id="GO:0005319">
    <property type="term" value="F:lipid transporter activity"/>
    <property type="evidence" value="ECO:0007669"/>
    <property type="project" value="TreeGrafter"/>
</dbReference>
<dbReference type="Proteomes" id="UP000567822">
    <property type="component" value="Unassembled WGS sequence"/>
</dbReference>
<dbReference type="GO" id="GO:0005524">
    <property type="term" value="F:ATP binding"/>
    <property type="evidence" value="ECO:0007669"/>
    <property type="project" value="UniProtKB-KW"/>
</dbReference>
<evidence type="ECO:0000313" key="12">
    <source>
        <dbReference type="Proteomes" id="UP000567822"/>
    </source>
</evidence>
<feature type="transmembrane region" description="Helical" evidence="9">
    <location>
        <begin position="213"/>
        <end position="233"/>
    </location>
</feature>
<dbReference type="FunFam" id="3.40.50.300:FF:000335">
    <property type="entry name" value="ATP binding cassette subfamily A member 5"/>
    <property type="match status" value="1"/>
</dbReference>
<evidence type="ECO:0000256" key="3">
    <source>
        <dbReference type="ARBA" id="ARBA00022448"/>
    </source>
</evidence>
<keyword evidence="7 9" id="KW-1133">Transmembrane helix</keyword>
<evidence type="ECO:0000256" key="5">
    <source>
        <dbReference type="ARBA" id="ARBA00022741"/>
    </source>
</evidence>
<proteinExistence type="inferred from homology"/>
<evidence type="ECO:0000256" key="4">
    <source>
        <dbReference type="ARBA" id="ARBA00022692"/>
    </source>
</evidence>
<evidence type="ECO:0000259" key="10">
    <source>
        <dbReference type="PROSITE" id="PS50893"/>
    </source>
</evidence>
<dbReference type="Pfam" id="PF12698">
    <property type="entry name" value="ABC2_membrane_3"/>
    <property type="match status" value="1"/>
</dbReference>
<dbReference type="Gene3D" id="3.40.50.300">
    <property type="entry name" value="P-loop containing nucleotide triphosphate hydrolases"/>
    <property type="match status" value="1"/>
</dbReference>
<dbReference type="Pfam" id="PF23321">
    <property type="entry name" value="R1_ABCA1"/>
    <property type="match status" value="1"/>
</dbReference>
<dbReference type="GO" id="GO:0005770">
    <property type="term" value="C:late endosome"/>
    <property type="evidence" value="ECO:0007669"/>
    <property type="project" value="TreeGrafter"/>
</dbReference>
<evidence type="ECO:0000256" key="8">
    <source>
        <dbReference type="ARBA" id="ARBA00023136"/>
    </source>
</evidence>
<evidence type="ECO:0000256" key="2">
    <source>
        <dbReference type="ARBA" id="ARBA00008869"/>
    </source>
</evidence>
<keyword evidence="6" id="KW-0067">ATP-binding</keyword>
<feature type="transmembrane region" description="Helical" evidence="9">
    <location>
        <begin position="273"/>
        <end position="294"/>
    </location>
</feature>
<dbReference type="InterPro" id="IPR027417">
    <property type="entry name" value="P-loop_NTPase"/>
</dbReference>
<comment type="similarity">
    <text evidence="2">Belongs to the ABC transporter superfamily. ABCA family.</text>
</comment>
<accession>A0A7L0LLD2</accession>
<dbReference type="GO" id="GO:0016020">
    <property type="term" value="C:membrane"/>
    <property type="evidence" value="ECO:0007669"/>
    <property type="project" value="UniProtKB-SubCell"/>
</dbReference>
<keyword evidence="3" id="KW-0813">Transport</keyword>
<feature type="non-terminal residue" evidence="11">
    <location>
        <position position="1"/>
    </location>
</feature>
<protein>
    <submittedName>
        <fullName evidence="11">ABCA5 protein</fullName>
    </submittedName>
</protein>
<feature type="transmembrane region" description="Helical" evidence="9">
    <location>
        <begin position="306"/>
        <end position="325"/>
    </location>
</feature>
<dbReference type="InterPro" id="IPR026082">
    <property type="entry name" value="ABCA"/>
</dbReference>